<feature type="non-terminal residue" evidence="2">
    <location>
        <position position="1"/>
    </location>
</feature>
<evidence type="ECO:0000313" key="2">
    <source>
        <dbReference type="EMBL" id="KKK49541.1"/>
    </source>
</evidence>
<proteinExistence type="predicted"/>
<reference evidence="2" key="1">
    <citation type="journal article" date="2015" name="Nature">
        <title>Complex archaea that bridge the gap between prokaryotes and eukaryotes.</title>
        <authorList>
            <person name="Spang A."/>
            <person name="Saw J.H."/>
            <person name="Jorgensen S.L."/>
            <person name="Zaremba-Niedzwiedzka K."/>
            <person name="Martijn J."/>
            <person name="Lind A.E."/>
            <person name="van Eijk R."/>
            <person name="Schleper C."/>
            <person name="Guy L."/>
            <person name="Ettema T.J."/>
        </authorList>
    </citation>
    <scope>NUCLEOTIDE SEQUENCE</scope>
</reference>
<protein>
    <submittedName>
        <fullName evidence="2">Uncharacterized protein</fullName>
    </submittedName>
</protein>
<feature type="region of interest" description="Disordered" evidence="1">
    <location>
        <begin position="311"/>
        <end position="333"/>
    </location>
</feature>
<name>A0A0F8YN82_9ZZZZ</name>
<sequence>KLGYVPVVYREVPMGSMLGDKDAIKFQGESGIFLIRDMFVELERIASAIMTINLKVVDQALQIEEPTPDPSKPGKTVDEVTAPGAISETPVGSRYDLMPLGQLQQQAQLFHDMITNRMQQATSSKFQNILQPKTATEIMMDVQEQNNIIFPRIGTRGLLKQDLAKMFIKQTIDACKKAKVQTVKLGEQDFEISKLTGDYEIKFKYHFRDPRMDAARQSLAATQRGLIPDKDIRINTLQREDWEGDERQLRWEEDERLSPLIKLDRNIRGLLEDAKRGEPGAGRQAKMLIIQMIPALRQAMQGLMTPNIPKELKPGQPMMDLLPGGNQGGPQNV</sequence>
<organism evidence="2">
    <name type="scientific">marine sediment metagenome</name>
    <dbReference type="NCBI Taxonomy" id="412755"/>
    <lineage>
        <taxon>unclassified sequences</taxon>
        <taxon>metagenomes</taxon>
        <taxon>ecological metagenomes</taxon>
    </lineage>
</organism>
<dbReference type="EMBL" id="LAZR01068488">
    <property type="protein sequence ID" value="KKK49541.1"/>
    <property type="molecule type" value="Genomic_DNA"/>
</dbReference>
<evidence type="ECO:0000256" key="1">
    <source>
        <dbReference type="SAM" id="MobiDB-lite"/>
    </source>
</evidence>
<accession>A0A0F8YN82</accession>
<comment type="caution">
    <text evidence="2">The sequence shown here is derived from an EMBL/GenBank/DDBJ whole genome shotgun (WGS) entry which is preliminary data.</text>
</comment>
<gene>
    <name evidence="2" type="ORF">LCGC14_3134020</name>
</gene>
<dbReference type="AlphaFoldDB" id="A0A0F8YN82"/>